<feature type="non-terminal residue" evidence="1">
    <location>
        <position position="189"/>
    </location>
</feature>
<feature type="non-terminal residue" evidence="1">
    <location>
        <position position="1"/>
    </location>
</feature>
<accession>A0A1E1WE76</accession>
<protein>
    <recommendedName>
        <fullName evidence="2">Endonuclease/exonuclease/phosphatase domain-containing protein</fullName>
    </recommendedName>
</protein>
<evidence type="ECO:0000313" key="1">
    <source>
        <dbReference type="EMBL" id="JAT85259.1"/>
    </source>
</evidence>
<sequence>VEQVCANIPSEKVIVLGDLNLYSASNNVNKYFHCFVKICNFHQFNNVSNNNDRFLDVVLTSTELTGAVAVREAGIHEIISKVDLQHPPLIANFKYSFKNENIKTDPANIDSRLDWNFTKGDFYQLYISLSSIDWNHLYEIRDTDEALNFLNTTLYSLFDQFIPKKRRKKSPCRIYPVYYTENIIHNIEL</sequence>
<dbReference type="AlphaFoldDB" id="A0A1E1WE76"/>
<organism evidence="1">
    <name type="scientific">Pectinophora gossypiella</name>
    <name type="common">Cotton pink bollworm</name>
    <name type="synonym">Depressaria gossypiella</name>
    <dbReference type="NCBI Taxonomy" id="13191"/>
    <lineage>
        <taxon>Eukaryota</taxon>
        <taxon>Metazoa</taxon>
        <taxon>Ecdysozoa</taxon>
        <taxon>Arthropoda</taxon>
        <taxon>Hexapoda</taxon>
        <taxon>Insecta</taxon>
        <taxon>Pterygota</taxon>
        <taxon>Neoptera</taxon>
        <taxon>Endopterygota</taxon>
        <taxon>Lepidoptera</taxon>
        <taxon>Glossata</taxon>
        <taxon>Ditrysia</taxon>
        <taxon>Gelechioidea</taxon>
        <taxon>Gelechiidae</taxon>
        <taxon>Apatetrinae</taxon>
        <taxon>Pectinophora</taxon>
    </lineage>
</organism>
<reference evidence="1" key="1">
    <citation type="submission" date="2015-09" db="EMBL/GenBank/DDBJ databases">
        <title>De novo assembly of Pectinophora gossypiella (Pink Bollworm) gut transcriptome.</title>
        <authorList>
            <person name="Tassone E.E."/>
        </authorList>
    </citation>
    <scope>NUCLEOTIDE SEQUENCE</scope>
</reference>
<dbReference type="EMBL" id="GDQN01005795">
    <property type="protein sequence ID" value="JAT85259.1"/>
    <property type="molecule type" value="Transcribed_RNA"/>
</dbReference>
<gene>
    <name evidence="1" type="ORF">g.3423</name>
</gene>
<proteinExistence type="predicted"/>
<evidence type="ECO:0008006" key="2">
    <source>
        <dbReference type="Google" id="ProtNLM"/>
    </source>
</evidence>
<name>A0A1E1WE76_PECGO</name>